<dbReference type="EMBL" id="JPLY01000004">
    <property type="protein sequence ID" value="KFC20775.1"/>
    <property type="molecule type" value="Genomic_DNA"/>
</dbReference>
<dbReference type="InterPro" id="IPR016047">
    <property type="entry name" value="M23ase_b-sheet_dom"/>
</dbReference>
<evidence type="ECO:0000259" key="2">
    <source>
        <dbReference type="Pfam" id="PF01551"/>
    </source>
</evidence>
<evidence type="ECO:0000256" key="1">
    <source>
        <dbReference type="SAM" id="MobiDB-lite"/>
    </source>
</evidence>
<dbReference type="PROSITE" id="PS51257">
    <property type="entry name" value="PROKAR_LIPOPROTEIN"/>
    <property type="match status" value="1"/>
</dbReference>
<dbReference type="SUPFAM" id="SSF51261">
    <property type="entry name" value="Duplicated hybrid motif"/>
    <property type="match status" value="1"/>
</dbReference>
<name>A0A085BE80_9FLAO</name>
<protein>
    <submittedName>
        <fullName evidence="3">Peptidase M23</fullName>
    </submittedName>
</protein>
<dbReference type="InterPro" id="IPR050570">
    <property type="entry name" value="Cell_wall_metabolism_enzyme"/>
</dbReference>
<dbReference type="STRING" id="421072.SAMN04488097_0078"/>
<evidence type="ECO:0000313" key="4">
    <source>
        <dbReference type="Proteomes" id="UP000028623"/>
    </source>
</evidence>
<evidence type="ECO:0000313" key="3">
    <source>
        <dbReference type="EMBL" id="KFC20775.1"/>
    </source>
</evidence>
<dbReference type="PANTHER" id="PTHR21666:SF270">
    <property type="entry name" value="MUREIN HYDROLASE ACTIVATOR ENVC"/>
    <property type="match status" value="1"/>
</dbReference>
<feature type="region of interest" description="Disordered" evidence="1">
    <location>
        <begin position="143"/>
        <end position="163"/>
    </location>
</feature>
<proteinExistence type="predicted"/>
<dbReference type="eggNOG" id="COG0739">
    <property type="taxonomic scope" value="Bacteria"/>
</dbReference>
<dbReference type="Gene3D" id="2.70.70.10">
    <property type="entry name" value="Glucose Permease (Domain IIA)"/>
    <property type="match status" value="1"/>
</dbReference>
<dbReference type="Proteomes" id="UP000028623">
    <property type="component" value="Unassembled WGS sequence"/>
</dbReference>
<dbReference type="PANTHER" id="PTHR21666">
    <property type="entry name" value="PEPTIDASE-RELATED"/>
    <property type="match status" value="1"/>
</dbReference>
<reference evidence="3 4" key="1">
    <citation type="submission" date="2014-07" db="EMBL/GenBank/DDBJ databases">
        <title>Epilithonimonas lactis LMG 22401 Genome.</title>
        <authorList>
            <person name="Pipes S.E."/>
            <person name="Stropko S.J."/>
        </authorList>
    </citation>
    <scope>NUCLEOTIDE SEQUENCE [LARGE SCALE GENOMIC DNA]</scope>
    <source>
        <strain evidence="3 4">LMG 24401</strain>
    </source>
</reference>
<dbReference type="OrthoDB" id="9810477at2"/>
<dbReference type="GO" id="GO:0004222">
    <property type="term" value="F:metalloendopeptidase activity"/>
    <property type="evidence" value="ECO:0007669"/>
    <property type="project" value="TreeGrafter"/>
</dbReference>
<organism evidence="3 4">
    <name type="scientific">Epilithonimonas lactis</name>
    <dbReference type="NCBI Taxonomy" id="421072"/>
    <lineage>
        <taxon>Bacteria</taxon>
        <taxon>Pseudomonadati</taxon>
        <taxon>Bacteroidota</taxon>
        <taxon>Flavobacteriia</taxon>
        <taxon>Flavobacteriales</taxon>
        <taxon>Weeksellaceae</taxon>
        <taxon>Chryseobacterium group</taxon>
        <taxon>Epilithonimonas</taxon>
    </lineage>
</organism>
<keyword evidence="4" id="KW-1185">Reference proteome</keyword>
<gene>
    <name evidence="3" type="ORF">IO89_11035</name>
</gene>
<dbReference type="InterPro" id="IPR011055">
    <property type="entry name" value="Dup_hybrid_motif"/>
</dbReference>
<dbReference type="AlphaFoldDB" id="A0A085BE80"/>
<feature type="domain" description="M23ase beta-sheet core" evidence="2">
    <location>
        <begin position="194"/>
        <end position="289"/>
    </location>
</feature>
<dbReference type="CDD" id="cd12797">
    <property type="entry name" value="M23_peptidase"/>
    <property type="match status" value="1"/>
</dbReference>
<accession>A0A085BE80</accession>
<comment type="caution">
    <text evidence="3">The sequence shown here is derived from an EMBL/GenBank/DDBJ whole genome shotgun (WGS) entry which is preliminary data.</text>
</comment>
<dbReference type="Pfam" id="PF01551">
    <property type="entry name" value="Peptidase_M23"/>
    <property type="match status" value="1"/>
</dbReference>
<sequence>MVQFLKSKKKKNIVLILLLIACFVQALIIAKLYNGADDKVYEVNLVKINNEKDSIDHLQLKTDLAVVDQSIRSIDGFLKSKNVSDLRIEKLAQDSLQNEVYLAKVSNRYSQYLIDLEQKLQQVPLGIPTDGYISSNFGIRKNPIPPKVDPSKTENASNISEEKDSLGNVIKRQAIVKEDKNASSNAPAEKDQMQFHKGLDVAVAYGSPVKGAASGKVIFAGVKGGYGNCVIIEHGNGLATLYGHLSEILVETNDRVKVGQIIAKSGNTGRSTGPHLHYEVHKNNQPINPRLFLNF</sequence>
<dbReference type="RefSeq" id="WP_034976320.1">
    <property type="nucleotide sequence ID" value="NZ_FOFI01000001.1"/>
</dbReference>